<evidence type="ECO:0000256" key="1">
    <source>
        <dbReference type="ARBA" id="ARBA00010466"/>
    </source>
</evidence>
<organism evidence="6 7">
    <name type="scientific">Denitrobaculum tricleocarpae</name>
    <dbReference type="NCBI Taxonomy" id="2591009"/>
    <lineage>
        <taxon>Bacteria</taxon>
        <taxon>Pseudomonadati</taxon>
        <taxon>Pseudomonadota</taxon>
        <taxon>Alphaproteobacteria</taxon>
        <taxon>Rhodospirillales</taxon>
        <taxon>Rhodospirillaceae</taxon>
        <taxon>Denitrobaculum</taxon>
    </lineage>
</organism>
<evidence type="ECO:0000256" key="3">
    <source>
        <dbReference type="ARBA" id="ARBA00023125"/>
    </source>
</evidence>
<proteinExistence type="inferred from homology"/>
<gene>
    <name evidence="6" type="ORF">FKG95_27960</name>
</gene>
<dbReference type="InterPro" id="IPR007324">
    <property type="entry name" value="Sugar-bd_dom_put"/>
</dbReference>
<keyword evidence="4" id="KW-0804">Transcription</keyword>
<keyword evidence="3" id="KW-0238">DNA-binding</keyword>
<dbReference type="InterPro" id="IPR037171">
    <property type="entry name" value="NagB/RpiA_transferase-like"/>
</dbReference>
<feature type="domain" description="Sugar-binding" evidence="5">
    <location>
        <begin position="71"/>
        <end position="323"/>
    </location>
</feature>
<dbReference type="PANTHER" id="PTHR34294:SF1">
    <property type="entry name" value="TRANSCRIPTIONAL REGULATOR LSRR"/>
    <property type="match status" value="1"/>
</dbReference>
<evidence type="ECO:0000313" key="6">
    <source>
        <dbReference type="EMBL" id="TQV70309.1"/>
    </source>
</evidence>
<dbReference type="Gene3D" id="3.40.50.1360">
    <property type="match status" value="1"/>
</dbReference>
<protein>
    <submittedName>
        <fullName evidence="6">Sugar-binding transcriptional regulator</fullName>
    </submittedName>
</protein>
<evidence type="ECO:0000313" key="7">
    <source>
        <dbReference type="Proteomes" id="UP000315252"/>
    </source>
</evidence>
<evidence type="ECO:0000256" key="4">
    <source>
        <dbReference type="ARBA" id="ARBA00023163"/>
    </source>
</evidence>
<dbReference type="RefSeq" id="WP_142899767.1">
    <property type="nucleotide sequence ID" value="NZ_ML660068.1"/>
</dbReference>
<evidence type="ECO:0000256" key="2">
    <source>
        <dbReference type="ARBA" id="ARBA00023015"/>
    </source>
</evidence>
<comment type="caution">
    <text evidence="6">The sequence shown here is derived from an EMBL/GenBank/DDBJ whole genome shotgun (WGS) entry which is preliminary data.</text>
</comment>
<dbReference type="PANTHER" id="PTHR34294">
    <property type="entry name" value="TRANSCRIPTIONAL REGULATOR-RELATED"/>
    <property type="match status" value="1"/>
</dbReference>
<dbReference type="GO" id="GO:0030246">
    <property type="term" value="F:carbohydrate binding"/>
    <property type="evidence" value="ECO:0007669"/>
    <property type="project" value="InterPro"/>
</dbReference>
<accession>A0A545SZF7</accession>
<keyword evidence="7" id="KW-1185">Reference proteome</keyword>
<dbReference type="GO" id="GO:0003677">
    <property type="term" value="F:DNA binding"/>
    <property type="evidence" value="ECO:0007669"/>
    <property type="project" value="UniProtKB-KW"/>
</dbReference>
<dbReference type="AlphaFoldDB" id="A0A545SZF7"/>
<dbReference type="InterPro" id="IPR051054">
    <property type="entry name" value="SorC_transcr_regulators"/>
</dbReference>
<dbReference type="Pfam" id="PF04198">
    <property type="entry name" value="Sugar-bind"/>
    <property type="match status" value="1"/>
</dbReference>
<keyword evidence="2" id="KW-0805">Transcription regulation</keyword>
<dbReference type="OrthoDB" id="7355674at2"/>
<dbReference type="Proteomes" id="UP000315252">
    <property type="component" value="Unassembled WGS sequence"/>
</dbReference>
<name>A0A545SZF7_9PROT</name>
<dbReference type="InterPro" id="IPR036388">
    <property type="entry name" value="WH-like_DNA-bd_sf"/>
</dbReference>
<dbReference type="EMBL" id="VHSH01000017">
    <property type="protein sequence ID" value="TQV70309.1"/>
    <property type="molecule type" value="Genomic_DNA"/>
</dbReference>
<evidence type="ECO:0000259" key="5">
    <source>
        <dbReference type="Pfam" id="PF04198"/>
    </source>
</evidence>
<dbReference type="SUPFAM" id="SSF100950">
    <property type="entry name" value="NagB/RpiA/CoA transferase-like"/>
    <property type="match status" value="1"/>
</dbReference>
<comment type="similarity">
    <text evidence="1">Belongs to the SorC transcriptional regulatory family.</text>
</comment>
<reference evidence="6 7" key="1">
    <citation type="submission" date="2019-06" db="EMBL/GenBank/DDBJ databases">
        <title>Whole genome sequence for Rhodospirillaceae sp. R148.</title>
        <authorList>
            <person name="Wang G."/>
        </authorList>
    </citation>
    <scope>NUCLEOTIDE SEQUENCE [LARGE SCALE GENOMIC DNA]</scope>
    <source>
        <strain evidence="6 7">R148</strain>
    </source>
</reference>
<sequence length="324" mass="35680">MVSISNSDVRESSDQQDWPEQLAVRIAWCYYVLGMTQQEIAARVGVNRTRVIRLLAEARRRGVVSISINSKLTENVELGEALAERYRLDLAEVTLAYATDEDELSRIVGAAACEPVLRRLKNGMTIGLGWGVTLKEFADAVPETPMRDVSVVALLGSLTRRSSINAFEATTQLAGKLRAECLYLPGPIVCDTAESRDILFQQPLLQDIYKRAMQSELAVVSIGGLNSATIRRVDFVNEEDFASVRSAGAIGNFLGYYIGRDAEVIDHPVNRRVIGLRPREFAKIKQRIMISGGENKVTALRAVLDQGLLTGLVTDQNTARALLD</sequence>
<dbReference type="Gene3D" id="1.10.10.10">
    <property type="entry name" value="Winged helix-like DNA-binding domain superfamily/Winged helix DNA-binding domain"/>
    <property type="match status" value="1"/>
</dbReference>